<dbReference type="PROSITE" id="PS50005">
    <property type="entry name" value="TPR"/>
    <property type="match status" value="2"/>
</dbReference>
<feature type="repeat" description="TPR" evidence="1">
    <location>
        <begin position="203"/>
        <end position="236"/>
    </location>
</feature>
<dbReference type="AlphaFoldDB" id="A0A5D0I726"/>
<comment type="caution">
    <text evidence="5">The sequence shown here is derived from an EMBL/GenBank/DDBJ whole genome shotgun (WGS) entry which is preliminary data.</text>
</comment>
<sequence length="582" mass="67353">MKKLIFIFSLLSCFCSNAQIVQQDADNKIDSISKIIVNQKGETKTESYLQLIKLYLGKSPETAKLYIDSARADAITYNRKDILARSYHTEGIYTLSVKNDYVLASENFEKAIHLFDSLEMSKPLIQSLNGLGHAQNILGDFENSIKNHLRALDIAESTSEDDYSVATTSFNIAQLFLLSQNYDKAKIYYEKTKEHTNNPTILNHVNAGLGSAYFRKGEYDKAIQYIESSLEYYTKTNDYISLEKAYTNLGIIYENKGDFPKSRAYYLKALKNSQTEYTIAGTHSNLGSLELRDANYNRALYHYQQSLDIRLKSKNKSILSDYLGISEAYAGLNNYKKAYETRLDFYEVYDSIYEQTKIEKINELETKYETEKKEAQIALQNEEIKTLNVQAENDKLTKSLYGTGMLSFLAIAGLVYFVFKQRIKKNKIEQEKQEAILKQEIEFKKKELTSQTLHLVQKNTFIQELKENLEKIKKSPELFKVEFRRIVMLLKKQSAEDKDWEVFKSYFSEVHNNFDNKLKAIYEDITEKEIRLASFLRMNLSTKEIASMLNVLPESVLKSKYRLKKKLNLDKETDLGSFLNGL</sequence>
<dbReference type="RefSeq" id="WP_148541899.1">
    <property type="nucleotide sequence ID" value="NZ_VSDQ01000577.1"/>
</dbReference>
<dbReference type="EMBL" id="VSDQ01000577">
    <property type="protein sequence ID" value="TYA78670.1"/>
    <property type="molecule type" value="Genomic_DNA"/>
</dbReference>
<feature type="coiled-coil region" evidence="2">
    <location>
        <begin position="420"/>
        <end position="447"/>
    </location>
</feature>
<keyword evidence="2" id="KW-0175">Coiled coil</keyword>
<dbReference type="SUPFAM" id="SSF46894">
    <property type="entry name" value="C-terminal effector domain of the bipartite response regulators"/>
    <property type="match status" value="1"/>
</dbReference>
<keyword evidence="6" id="KW-1185">Reference proteome</keyword>
<dbReference type="GO" id="GO:0003677">
    <property type="term" value="F:DNA binding"/>
    <property type="evidence" value="ECO:0007669"/>
    <property type="project" value="InterPro"/>
</dbReference>
<protein>
    <submittedName>
        <fullName evidence="5">Tetratricopeptide repeat protein</fullName>
    </submittedName>
</protein>
<keyword evidence="3" id="KW-0472">Membrane</keyword>
<keyword evidence="3" id="KW-0812">Transmembrane</keyword>
<dbReference type="InterPro" id="IPR011990">
    <property type="entry name" value="TPR-like_helical_dom_sf"/>
</dbReference>
<proteinExistence type="predicted"/>
<keyword evidence="1" id="KW-0802">TPR repeat</keyword>
<dbReference type="GO" id="GO:0006355">
    <property type="term" value="P:regulation of DNA-templated transcription"/>
    <property type="evidence" value="ECO:0007669"/>
    <property type="project" value="InterPro"/>
</dbReference>
<dbReference type="InterPro" id="IPR036388">
    <property type="entry name" value="WH-like_DNA-bd_sf"/>
</dbReference>
<dbReference type="Gene3D" id="1.10.10.10">
    <property type="entry name" value="Winged helix-like DNA-binding domain superfamily/Winged helix DNA-binding domain"/>
    <property type="match status" value="1"/>
</dbReference>
<name>A0A5D0I726_9FLAO</name>
<dbReference type="PANTHER" id="PTHR10098">
    <property type="entry name" value="RAPSYN-RELATED"/>
    <property type="match status" value="1"/>
</dbReference>
<dbReference type="Gene3D" id="1.25.40.10">
    <property type="entry name" value="Tetratricopeptide repeat domain"/>
    <property type="match status" value="3"/>
</dbReference>
<dbReference type="SUPFAM" id="SSF48452">
    <property type="entry name" value="TPR-like"/>
    <property type="match status" value="2"/>
</dbReference>
<gene>
    <name evidence="5" type="ORF">FUA24_09975</name>
</gene>
<feature type="signal peptide" evidence="4">
    <location>
        <begin position="1"/>
        <end position="18"/>
    </location>
</feature>
<dbReference type="Proteomes" id="UP000323930">
    <property type="component" value="Unassembled WGS sequence"/>
</dbReference>
<dbReference type="InterPro" id="IPR019734">
    <property type="entry name" value="TPR_rpt"/>
</dbReference>
<evidence type="ECO:0000313" key="5">
    <source>
        <dbReference type="EMBL" id="TYA78670.1"/>
    </source>
</evidence>
<dbReference type="OrthoDB" id="1090267at2"/>
<keyword evidence="3" id="KW-1133">Transmembrane helix</keyword>
<keyword evidence="4" id="KW-0732">Signal</keyword>
<organism evidence="5 6">
    <name type="scientific">Seonamhaeicola marinus</name>
    <dbReference type="NCBI Taxonomy" id="1912246"/>
    <lineage>
        <taxon>Bacteria</taxon>
        <taxon>Pseudomonadati</taxon>
        <taxon>Bacteroidota</taxon>
        <taxon>Flavobacteriia</taxon>
        <taxon>Flavobacteriales</taxon>
        <taxon>Flavobacteriaceae</taxon>
    </lineage>
</organism>
<dbReference type="InterPro" id="IPR016032">
    <property type="entry name" value="Sig_transdc_resp-reg_C-effctor"/>
</dbReference>
<evidence type="ECO:0000256" key="1">
    <source>
        <dbReference type="PROSITE-ProRule" id="PRU00339"/>
    </source>
</evidence>
<evidence type="ECO:0000256" key="4">
    <source>
        <dbReference type="SAM" id="SignalP"/>
    </source>
</evidence>
<feature type="chain" id="PRO_5022901907" evidence="4">
    <location>
        <begin position="19"/>
        <end position="582"/>
    </location>
</feature>
<feature type="coiled-coil region" evidence="2">
    <location>
        <begin position="354"/>
        <end position="390"/>
    </location>
</feature>
<dbReference type="SMART" id="SM00028">
    <property type="entry name" value="TPR"/>
    <property type="match status" value="5"/>
</dbReference>
<evidence type="ECO:0000313" key="6">
    <source>
        <dbReference type="Proteomes" id="UP000323930"/>
    </source>
</evidence>
<evidence type="ECO:0000256" key="3">
    <source>
        <dbReference type="SAM" id="Phobius"/>
    </source>
</evidence>
<feature type="repeat" description="TPR" evidence="1">
    <location>
        <begin position="243"/>
        <end position="276"/>
    </location>
</feature>
<dbReference type="Pfam" id="PF13424">
    <property type="entry name" value="TPR_12"/>
    <property type="match status" value="2"/>
</dbReference>
<accession>A0A5D0I726</accession>
<evidence type="ECO:0000256" key="2">
    <source>
        <dbReference type="SAM" id="Coils"/>
    </source>
</evidence>
<feature type="transmembrane region" description="Helical" evidence="3">
    <location>
        <begin position="400"/>
        <end position="419"/>
    </location>
</feature>
<reference evidence="5 6" key="1">
    <citation type="submission" date="2019-08" db="EMBL/GenBank/DDBJ databases">
        <title>Seonamhaeicola sediminis sp. nov., isolated from marine sediment.</title>
        <authorList>
            <person name="Cao W.R."/>
        </authorList>
    </citation>
    <scope>NUCLEOTIDE SEQUENCE [LARGE SCALE GENOMIC DNA]</scope>
    <source>
        <strain evidence="5 6">B011</strain>
    </source>
</reference>